<feature type="transmembrane region" description="Helical" evidence="7">
    <location>
        <begin position="21"/>
        <end position="39"/>
    </location>
</feature>
<evidence type="ECO:0000256" key="5">
    <source>
        <dbReference type="ARBA" id="ARBA00022989"/>
    </source>
</evidence>
<evidence type="ECO:0000256" key="6">
    <source>
        <dbReference type="ARBA" id="ARBA00023136"/>
    </source>
</evidence>
<feature type="transmembrane region" description="Helical" evidence="7">
    <location>
        <begin position="82"/>
        <end position="100"/>
    </location>
</feature>
<reference evidence="8" key="1">
    <citation type="submission" date="2020-09" db="EMBL/GenBank/DDBJ databases">
        <title>A novel bacterium of genus Mangrovicoccus, isolated from South China Sea.</title>
        <authorList>
            <person name="Huang H."/>
            <person name="Mo K."/>
            <person name="Hu Y."/>
        </authorList>
    </citation>
    <scope>NUCLEOTIDE SEQUENCE</scope>
    <source>
        <strain evidence="8">HB182678</strain>
    </source>
</reference>
<keyword evidence="6 7" id="KW-0472">Membrane</keyword>
<gene>
    <name evidence="8" type="ORF">ICN82_07110</name>
</gene>
<dbReference type="Pfam" id="PF03601">
    <property type="entry name" value="Cons_hypoth698"/>
    <property type="match status" value="1"/>
</dbReference>
<keyword evidence="5 7" id="KW-1133">Transmembrane helix</keyword>
<dbReference type="GO" id="GO:0005886">
    <property type="term" value="C:plasma membrane"/>
    <property type="evidence" value="ECO:0007669"/>
    <property type="project" value="UniProtKB-SubCell"/>
</dbReference>
<evidence type="ECO:0000313" key="8">
    <source>
        <dbReference type="EMBL" id="MBE3637968.1"/>
    </source>
</evidence>
<feature type="transmembrane region" description="Helical" evidence="7">
    <location>
        <begin position="106"/>
        <end position="125"/>
    </location>
</feature>
<feature type="transmembrane region" description="Helical" evidence="7">
    <location>
        <begin position="317"/>
        <end position="340"/>
    </location>
</feature>
<evidence type="ECO:0000256" key="1">
    <source>
        <dbReference type="ARBA" id="ARBA00004651"/>
    </source>
</evidence>
<accession>A0A8J6YQZ2</accession>
<sequence>MSDLPLPRADTRPLPRPALRPLLPGLGLAAAIALTAIAVQRLSGIAALSPLMAAMVIGMGLRNSTGIPRTMAPGIGFALKRLLRLAIVLLGFQLTLAQIGEIGLRGAAVVVLSLGATLVFTKAMGRVLGVEPRLAELIAAGSSICGASAVIACNTVTRGRDEDVAYAIACVTVFGSLSMMLFPLLAGPLGLSPQDYGLWAGATIHEVAQVVGAAFSGGEAAGHAGTIAKLSRVILLAPVILSLGMMARRRAGAEPGATVPVPWFVLGFAAVVAANSLIPLPAGLQAPVASLTTFLLAMALAAMGLETDIAKLRREGLRPLLLGALAWIFISLAGLGLVLLL</sequence>
<evidence type="ECO:0000313" key="9">
    <source>
        <dbReference type="Proteomes" id="UP000609121"/>
    </source>
</evidence>
<comment type="similarity">
    <text evidence="2">Belongs to the UPF0324 family.</text>
</comment>
<dbReference type="PANTHER" id="PTHR30106">
    <property type="entry name" value="INNER MEMBRANE PROTEIN YEIH-RELATED"/>
    <property type="match status" value="1"/>
</dbReference>
<evidence type="ECO:0000256" key="7">
    <source>
        <dbReference type="SAM" id="Phobius"/>
    </source>
</evidence>
<comment type="caution">
    <text evidence="8">The sequence shown here is derived from an EMBL/GenBank/DDBJ whole genome shotgun (WGS) entry which is preliminary data.</text>
</comment>
<dbReference type="EMBL" id="JACVXA010000014">
    <property type="protein sequence ID" value="MBE3637968.1"/>
    <property type="molecule type" value="Genomic_DNA"/>
</dbReference>
<keyword evidence="3" id="KW-1003">Cell membrane</keyword>
<protein>
    <submittedName>
        <fullName evidence="8">YeiH family putative sulfate export transporter</fullName>
    </submittedName>
</protein>
<evidence type="ECO:0000256" key="4">
    <source>
        <dbReference type="ARBA" id="ARBA00022692"/>
    </source>
</evidence>
<dbReference type="RefSeq" id="WP_193181177.1">
    <property type="nucleotide sequence ID" value="NZ_JACVXA010000014.1"/>
</dbReference>
<dbReference type="PANTHER" id="PTHR30106:SF2">
    <property type="entry name" value="UPF0324 INNER MEMBRANE PROTEIN YEIH"/>
    <property type="match status" value="1"/>
</dbReference>
<feature type="transmembrane region" description="Helical" evidence="7">
    <location>
        <begin position="284"/>
        <end position="305"/>
    </location>
</feature>
<dbReference type="Proteomes" id="UP000609121">
    <property type="component" value="Unassembled WGS sequence"/>
</dbReference>
<feature type="transmembrane region" description="Helical" evidence="7">
    <location>
        <begin position="164"/>
        <end position="184"/>
    </location>
</feature>
<evidence type="ECO:0000256" key="3">
    <source>
        <dbReference type="ARBA" id="ARBA00022475"/>
    </source>
</evidence>
<keyword evidence="9" id="KW-1185">Reference proteome</keyword>
<feature type="transmembrane region" description="Helical" evidence="7">
    <location>
        <begin position="227"/>
        <end position="247"/>
    </location>
</feature>
<evidence type="ECO:0000256" key="2">
    <source>
        <dbReference type="ARBA" id="ARBA00007977"/>
    </source>
</evidence>
<dbReference type="AlphaFoldDB" id="A0A8J6YQZ2"/>
<dbReference type="InterPro" id="IPR018383">
    <property type="entry name" value="UPF0324_pro"/>
</dbReference>
<name>A0A8J6YQZ2_9RHOB</name>
<proteinExistence type="inferred from homology"/>
<keyword evidence="4 7" id="KW-0812">Transmembrane</keyword>
<feature type="transmembrane region" description="Helical" evidence="7">
    <location>
        <begin position="45"/>
        <end position="61"/>
    </location>
</feature>
<organism evidence="8 9">
    <name type="scientific">Mangrovicoccus algicola</name>
    <dbReference type="NCBI Taxonomy" id="2771008"/>
    <lineage>
        <taxon>Bacteria</taxon>
        <taxon>Pseudomonadati</taxon>
        <taxon>Pseudomonadota</taxon>
        <taxon>Alphaproteobacteria</taxon>
        <taxon>Rhodobacterales</taxon>
        <taxon>Paracoccaceae</taxon>
        <taxon>Mangrovicoccus</taxon>
    </lineage>
</organism>
<comment type="subcellular location">
    <subcellularLocation>
        <location evidence="1">Cell membrane</location>
        <topology evidence="1">Multi-pass membrane protein</topology>
    </subcellularLocation>
</comment>
<feature type="transmembrane region" description="Helical" evidence="7">
    <location>
        <begin position="259"/>
        <end position="278"/>
    </location>
</feature>